<sequence>ISDLGMMHYFLGIEAVQSNAEIFLCQKKYVLDVLDRFQMKHCNVVNTPVEVSLQLSKDSGGKEVDNIFYKRIVGSLMYLTTTQSDIIHVVSLISRYIERPRQTHLLTAKRILRYLQGTKNFGLFYKKGERTDLCGFSDSDYARDVDDRKSITRLFAGNFDQDNKGIIHLNFHKMA</sequence>
<feature type="non-terminal residue" evidence="1">
    <location>
        <position position="1"/>
    </location>
</feature>
<proteinExistence type="predicted"/>
<evidence type="ECO:0000313" key="2">
    <source>
        <dbReference type="Proteomes" id="UP001157006"/>
    </source>
</evidence>
<dbReference type="PANTHER" id="PTHR11439">
    <property type="entry name" value="GAG-POL-RELATED RETROTRANSPOSON"/>
    <property type="match status" value="1"/>
</dbReference>
<keyword evidence="2" id="KW-1185">Reference proteome</keyword>
<gene>
    <name evidence="1" type="ORF">VFH_VI167280</name>
</gene>
<organism evidence="1 2">
    <name type="scientific">Vicia faba</name>
    <name type="common">Broad bean</name>
    <name type="synonym">Faba vulgaris</name>
    <dbReference type="NCBI Taxonomy" id="3906"/>
    <lineage>
        <taxon>Eukaryota</taxon>
        <taxon>Viridiplantae</taxon>
        <taxon>Streptophyta</taxon>
        <taxon>Embryophyta</taxon>
        <taxon>Tracheophyta</taxon>
        <taxon>Spermatophyta</taxon>
        <taxon>Magnoliopsida</taxon>
        <taxon>eudicotyledons</taxon>
        <taxon>Gunneridae</taxon>
        <taxon>Pentapetalae</taxon>
        <taxon>rosids</taxon>
        <taxon>fabids</taxon>
        <taxon>Fabales</taxon>
        <taxon>Fabaceae</taxon>
        <taxon>Papilionoideae</taxon>
        <taxon>50 kb inversion clade</taxon>
        <taxon>NPAAA clade</taxon>
        <taxon>Hologalegina</taxon>
        <taxon>IRL clade</taxon>
        <taxon>Fabeae</taxon>
        <taxon>Vicia</taxon>
    </lineage>
</organism>
<protein>
    <recommendedName>
        <fullName evidence="3">Reverse transcriptase</fullName>
    </recommendedName>
</protein>
<evidence type="ECO:0008006" key="3">
    <source>
        <dbReference type="Google" id="ProtNLM"/>
    </source>
</evidence>
<dbReference type="PANTHER" id="PTHR11439:SF517">
    <property type="entry name" value="CYSTEINE-RICH RLK (RECEPTOR-LIKE PROTEIN KINASE) 8"/>
    <property type="match status" value="1"/>
</dbReference>
<dbReference type="EMBL" id="OX451741">
    <property type="protein sequence ID" value="CAI8619363.1"/>
    <property type="molecule type" value="Genomic_DNA"/>
</dbReference>
<reference evidence="1 2" key="1">
    <citation type="submission" date="2023-01" db="EMBL/GenBank/DDBJ databases">
        <authorList>
            <person name="Kreplak J."/>
        </authorList>
    </citation>
    <scope>NUCLEOTIDE SEQUENCE [LARGE SCALE GENOMIC DNA]</scope>
</reference>
<accession>A0AAV1BCL3</accession>
<evidence type="ECO:0000313" key="1">
    <source>
        <dbReference type="EMBL" id="CAI8619363.1"/>
    </source>
</evidence>
<dbReference type="Proteomes" id="UP001157006">
    <property type="component" value="Chromosome 6"/>
</dbReference>
<name>A0AAV1BCL3_VICFA</name>
<dbReference type="AlphaFoldDB" id="A0AAV1BCL3"/>